<dbReference type="Proteomes" id="UP001154420">
    <property type="component" value="Unassembled WGS sequence"/>
</dbReference>
<keyword evidence="1" id="KW-0175">Coiled coil</keyword>
<dbReference type="Pfam" id="PF19498">
    <property type="entry name" value="DUF6033"/>
    <property type="match status" value="1"/>
</dbReference>
<evidence type="ECO:0000313" key="3">
    <source>
        <dbReference type="EMBL" id="NBJ94611.1"/>
    </source>
</evidence>
<dbReference type="InterPro" id="IPR046097">
    <property type="entry name" value="DUF6033"/>
</dbReference>
<keyword evidence="4" id="KW-1185">Reference proteome</keyword>
<accession>A0A9X5BIZ1</accession>
<reference evidence="3" key="1">
    <citation type="submission" date="2018-09" db="EMBL/GenBank/DDBJ databases">
        <title>Murine metabolic-syndrome-specific gut microbial biobank.</title>
        <authorList>
            <person name="Liu C."/>
        </authorList>
    </citation>
    <scope>NUCLEOTIDE SEQUENCE</scope>
    <source>
        <strain evidence="3">D42-62</strain>
    </source>
</reference>
<evidence type="ECO:0000313" key="4">
    <source>
        <dbReference type="Proteomes" id="UP001154420"/>
    </source>
</evidence>
<comment type="caution">
    <text evidence="3">The sequence shown here is derived from an EMBL/GenBank/DDBJ whole genome shotgun (WGS) entry which is preliminary data.</text>
</comment>
<feature type="compositionally biased region" description="Polar residues" evidence="2">
    <location>
        <begin position="34"/>
        <end position="46"/>
    </location>
</feature>
<organism evidence="3 4">
    <name type="scientific">Parablautia muri</name>
    <dbReference type="NCBI Taxonomy" id="2320879"/>
    <lineage>
        <taxon>Bacteria</taxon>
        <taxon>Bacillati</taxon>
        <taxon>Bacillota</taxon>
        <taxon>Clostridia</taxon>
        <taxon>Lachnospirales</taxon>
        <taxon>Lachnospiraceae</taxon>
        <taxon>Parablautia</taxon>
    </lineage>
</organism>
<evidence type="ECO:0000256" key="1">
    <source>
        <dbReference type="SAM" id="Coils"/>
    </source>
</evidence>
<feature type="region of interest" description="Disordered" evidence="2">
    <location>
        <begin position="233"/>
        <end position="256"/>
    </location>
</feature>
<protein>
    <submittedName>
        <fullName evidence="3">Uncharacterized protein</fullName>
    </submittedName>
</protein>
<gene>
    <name evidence="3" type="ORF">D5281_19035</name>
</gene>
<dbReference type="AlphaFoldDB" id="A0A9X5BIZ1"/>
<feature type="region of interest" description="Disordered" evidence="2">
    <location>
        <begin position="1"/>
        <end position="46"/>
    </location>
</feature>
<feature type="compositionally biased region" description="Polar residues" evidence="2">
    <location>
        <begin position="1"/>
        <end position="24"/>
    </location>
</feature>
<name>A0A9X5BIZ1_9FIRM</name>
<dbReference type="RefSeq" id="WP_160561628.1">
    <property type="nucleotide sequence ID" value="NZ_QZDT01000044.1"/>
</dbReference>
<dbReference type="OrthoDB" id="9805997at2"/>
<feature type="coiled-coil region" evidence="1">
    <location>
        <begin position="158"/>
        <end position="185"/>
    </location>
</feature>
<dbReference type="EMBL" id="QZDT01000044">
    <property type="protein sequence ID" value="NBJ94611.1"/>
    <property type="molecule type" value="Genomic_DNA"/>
</dbReference>
<proteinExistence type="predicted"/>
<sequence>MAMEITNNYSSYATQSMVGSNAAGSTKRKETENTSETAGSSKSRSTSDYVNELAKLVPSLELKIGNSFSTAKSGKTLTINPQLLEKMQNDPEKEKEMKELIKGVESAVNMLESVNKASGWTVVYKHCYIDENGKFRSMAYLRNDFMLNMSDKLREERKKNSEKLIEKTKEKAAEKKEKSGEILEENKTEKAEYGAAAPNKAERLLKEKMADSKDGTIYLNDTDIRTIIEAAQEEEAGSKATVKGQPQVGANLDLKI</sequence>
<evidence type="ECO:0000256" key="2">
    <source>
        <dbReference type="SAM" id="MobiDB-lite"/>
    </source>
</evidence>